<evidence type="ECO:0000256" key="1">
    <source>
        <dbReference type="SAM" id="SignalP"/>
    </source>
</evidence>
<dbReference type="SUPFAM" id="SSF53474">
    <property type="entry name" value="alpha/beta-Hydrolases"/>
    <property type="match status" value="1"/>
</dbReference>
<dbReference type="AlphaFoldDB" id="A0A7X1GC73"/>
<dbReference type="Pfam" id="PF00561">
    <property type="entry name" value="Abhydrolase_1"/>
    <property type="match status" value="1"/>
</dbReference>
<feature type="domain" description="AB hydrolase-1" evidence="2">
    <location>
        <begin position="106"/>
        <end position="199"/>
    </location>
</feature>
<feature type="chain" id="PRO_5031128935" evidence="1">
    <location>
        <begin position="24"/>
        <end position="299"/>
    </location>
</feature>
<accession>A0A7X1GC73</accession>
<gene>
    <name evidence="3" type="ORF">H7995_07840</name>
</gene>
<keyword evidence="4" id="KW-1185">Reference proteome</keyword>
<dbReference type="Gene3D" id="3.40.50.1820">
    <property type="entry name" value="alpha/beta hydrolase"/>
    <property type="match status" value="1"/>
</dbReference>
<sequence length="299" mass="32151">MRSVSVARWLACAALAVSAPLWARGSEDLPLPWNTPADPAACTDQDSALWVEYANGQACIRYFSAVPLAHAPVVIVMFHGDRNIEMHRAPAAIAGNTLRAKDRQAAALSRRAGMPVVIVARPGTYGSSGNHGQRRQPAEFQALDAALDQLRQRYGIGRFVLLGHSGGATVVAALLTLGRNDVQCAVMTSGAFALLERAQMIRRSKGLPSREGRDTNGLLHPYDPLEHVAGIAQVADRRLFVVGNRDDQVAPFVLQAQFYQALRDAGLQAQLIEAPAIAPAFHQLRNDIGLKTAAQCAQP</sequence>
<dbReference type="InterPro" id="IPR029058">
    <property type="entry name" value="AB_hydrolase_fold"/>
</dbReference>
<comment type="caution">
    <text evidence="3">The sequence shown here is derived from an EMBL/GenBank/DDBJ whole genome shotgun (WGS) entry which is preliminary data.</text>
</comment>
<dbReference type="EMBL" id="JACMYG010000006">
    <property type="protein sequence ID" value="MBC2689706.1"/>
    <property type="molecule type" value="Genomic_DNA"/>
</dbReference>
<keyword evidence="3" id="KW-0378">Hydrolase</keyword>
<feature type="signal peptide" evidence="1">
    <location>
        <begin position="1"/>
        <end position="23"/>
    </location>
</feature>
<protein>
    <submittedName>
        <fullName evidence="3">Alpha/beta fold hydrolase</fullName>
    </submittedName>
</protein>
<organism evidence="3 4">
    <name type="scientific">Pseudomonas kielensis</name>
    <dbReference type="NCBI Taxonomy" id="2762577"/>
    <lineage>
        <taxon>Bacteria</taxon>
        <taxon>Pseudomonadati</taxon>
        <taxon>Pseudomonadota</taxon>
        <taxon>Gammaproteobacteria</taxon>
        <taxon>Pseudomonadales</taxon>
        <taxon>Pseudomonadaceae</taxon>
        <taxon>Pseudomonas</taxon>
    </lineage>
</organism>
<reference evidence="3 4" key="1">
    <citation type="submission" date="2020-08" db="EMBL/GenBank/DDBJ databases">
        <title>Pseudomonas sp. nov.</title>
        <authorList>
            <person name="Gieschler S."/>
            <person name="Fiedler G."/>
            <person name="Brinks E."/>
            <person name="Boehnlein C."/>
            <person name="Franz C.M.A.P."/>
            <person name="Kabisch J."/>
        </authorList>
    </citation>
    <scope>NUCLEOTIDE SEQUENCE [LARGE SCALE GENOMIC DNA]</scope>
    <source>
        <strain evidence="3 4">MBT-1</strain>
    </source>
</reference>
<keyword evidence="1" id="KW-0732">Signal</keyword>
<evidence type="ECO:0000259" key="2">
    <source>
        <dbReference type="Pfam" id="PF00561"/>
    </source>
</evidence>
<dbReference type="Proteomes" id="UP000526003">
    <property type="component" value="Unassembled WGS sequence"/>
</dbReference>
<dbReference type="InterPro" id="IPR000073">
    <property type="entry name" value="AB_hydrolase_1"/>
</dbReference>
<evidence type="ECO:0000313" key="3">
    <source>
        <dbReference type="EMBL" id="MBC2689706.1"/>
    </source>
</evidence>
<dbReference type="GO" id="GO:0016787">
    <property type="term" value="F:hydrolase activity"/>
    <property type="evidence" value="ECO:0007669"/>
    <property type="project" value="UniProtKB-KW"/>
</dbReference>
<evidence type="ECO:0000313" key="4">
    <source>
        <dbReference type="Proteomes" id="UP000526003"/>
    </source>
</evidence>
<proteinExistence type="predicted"/>
<name>A0A7X1GC73_9PSED</name>